<feature type="binding site" evidence="15">
    <location>
        <begin position="377"/>
        <end position="380"/>
    </location>
    <ligand>
        <name>ATP</name>
        <dbReference type="ChEBI" id="CHEBI:30616"/>
    </ligand>
</feature>
<dbReference type="GO" id="GO:0004618">
    <property type="term" value="F:phosphoglycerate kinase activity"/>
    <property type="evidence" value="ECO:0007669"/>
    <property type="project" value="UniProtKB-EC"/>
</dbReference>
<feature type="binding site" evidence="14">
    <location>
        <position position="127"/>
    </location>
    <ligand>
        <name>(2R)-3-phosphoglycerate</name>
        <dbReference type="ChEBI" id="CHEBI:58272"/>
    </ligand>
</feature>
<dbReference type="PANTHER" id="PTHR11406:SF0">
    <property type="entry name" value="PHOSPHOGLYCERATE KINASE"/>
    <property type="match status" value="1"/>
</dbReference>
<dbReference type="GO" id="GO:0006096">
    <property type="term" value="P:glycolytic process"/>
    <property type="evidence" value="ECO:0007669"/>
    <property type="project" value="UniProtKB-UniPathway"/>
</dbReference>
<evidence type="ECO:0000256" key="15">
    <source>
        <dbReference type="PIRSR" id="PIRSR000724-2"/>
    </source>
</evidence>
<evidence type="ECO:0000256" key="5">
    <source>
        <dbReference type="ARBA" id="ARBA00008982"/>
    </source>
</evidence>
<dbReference type="PIRSF" id="PIRSF000724">
    <property type="entry name" value="Pgk"/>
    <property type="match status" value="1"/>
</dbReference>
<evidence type="ECO:0000256" key="6">
    <source>
        <dbReference type="ARBA" id="ARBA00013061"/>
    </source>
</evidence>
<comment type="cofactor">
    <cofactor evidence="2">
        <name>Mg(2+)</name>
        <dbReference type="ChEBI" id="CHEBI:18420"/>
    </cofactor>
</comment>
<dbReference type="PROSITE" id="PS00111">
    <property type="entry name" value="PGLYCERATE_KINASE"/>
    <property type="match status" value="1"/>
</dbReference>
<dbReference type="EC" id="2.7.2.3" evidence="6 16"/>
<dbReference type="GO" id="GO:0006094">
    <property type="term" value="P:gluconeogenesis"/>
    <property type="evidence" value="ECO:0007669"/>
    <property type="project" value="TreeGrafter"/>
</dbReference>
<keyword evidence="10 16" id="KW-0418">Kinase</keyword>
<feature type="binding site" evidence="14">
    <location>
        <begin position="28"/>
        <end position="30"/>
    </location>
    <ligand>
        <name>substrate</name>
    </ligand>
</feature>
<evidence type="ECO:0000256" key="9">
    <source>
        <dbReference type="ARBA" id="ARBA00022741"/>
    </source>
</evidence>
<evidence type="ECO:0000256" key="12">
    <source>
        <dbReference type="ARBA" id="ARBA00022842"/>
    </source>
</evidence>
<dbReference type="GO" id="GO:0005524">
    <property type="term" value="F:ATP binding"/>
    <property type="evidence" value="ECO:0007669"/>
    <property type="project" value="UniProtKB-KW"/>
</dbReference>
<evidence type="ECO:0000313" key="18">
    <source>
        <dbReference type="EMBL" id="CAE2220499.1"/>
    </source>
</evidence>
<dbReference type="InterPro" id="IPR001576">
    <property type="entry name" value="Phosphoglycerate_kinase"/>
</dbReference>
<proteinExistence type="inferred from homology"/>
<keyword evidence="9" id="KW-0547">Nucleotide-binding</keyword>
<feature type="binding site" evidence="14">
    <location>
        <position position="43"/>
    </location>
    <ligand>
        <name>(2R)-3-phosphoglycerate</name>
        <dbReference type="ChEBI" id="CHEBI:58272"/>
    </ligand>
</feature>
<dbReference type="SUPFAM" id="SSF53748">
    <property type="entry name" value="Phosphoglycerate kinase"/>
    <property type="match status" value="1"/>
</dbReference>
<evidence type="ECO:0000256" key="11">
    <source>
        <dbReference type="ARBA" id="ARBA00022840"/>
    </source>
</evidence>
<keyword evidence="11 15" id="KW-0067">ATP-binding</keyword>
<sequence>MSSGLKKLGIEDLNLSEQSNPRVLIRVDFNVPMKDGKITNNQRIAAALPTIRYALDNGASVVLMSHLGRPNGVKKDSLSLKPVADEVSRLLEREVTFLDDCVGEEVEKACSKENLKAGDVVLLENLRFHVEEEGKGQDADGNKLTASESDVTSFRESLSKLGDFYVNDAFGTAHRAHSSMVGTSHDKKAAGRLMKKELDYFAKALEEPEKPFLAILGGAKVSDKIKIINNLLDQVDEMIIGGGMAYTFKKVCDGVKIGDSLFDDKGAEIVKDLKAKAEKNGVKLHFPIDYVTADDFNENAKTGTADDESGIPDGWQGLDCGPKSNAAFAEVVARAKTILWNGPMGVFEWDKFEVGTKSLMTEVCKATANGITTIIGGGDTATCAAKYGVEDQLSHVSTGGGASLELLEGKTLPGVAALSDA</sequence>
<keyword evidence="12" id="KW-0460">Magnesium</keyword>
<dbReference type="UniPathway" id="UPA00109">
    <property type="reaction ID" value="UER00185"/>
</dbReference>
<dbReference type="CDD" id="cd00318">
    <property type="entry name" value="Phosphoglycerate_kinase"/>
    <property type="match status" value="1"/>
</dbReference>
<dbReference type="AlphaFoldDB" id="A0A7S4I6Y2"/>
<accession>A0A7S4I6Y2</accession>
<dbReference type="EMBL" id="HBKP01012668">
    <property type="protein sequence ID" value="CAE2220499.1"/>
    <property type="molecule type" value="Transcribed_RNA"/>
</dbReference>
<dbReference type="PRINTS" id="PR00477">
    <property type="entry name" value="PHGLYCKINASE"/>
</dbReference>
<dbReference type="GO" id="GO:0043531">
    <property type="term" value="F:ADP binding"/>
    <property type="evidence" value="ECO:0007669"/>
    <property type="project" value="TreeGrafter"/>
</dbReference>
<dbReference type="FunFam" id="3.40.50.1260:FF:000019">
    <property type="entry name" value="Phosphoglycerate kinase 1"/>
    <property type="match status" value="1"/>
</dbReference>
<comment type="pathway">
    <text evidence="4 16">Carbohydrate degradation; glycolysis; pyruvate from D-glyceraldehyde 3-phosphate: step 2/5.</text>
</comment>
<dbReference type="GO" id="GO:0046872">
    <property type="term" value="F:metal ion binding"/>
    <property type="evidence" value="ECO:0007669"/>
    <property type="project" value="UniProtKB-KW"/>
</dbReference>
<evidence type="ECO:0000256" key="8">
    <source>
        <dbReference type="ARBA" id="ARBA00022723"/>
    </source>
</evidence>
<dbReference type="Gene3D" id="3.40.50.1260">
    <property type="entry name" value="Phosphoglycerate kinase, N-terminal domain"/>
    <property type="match status" value="3"/>
</dbReference>
<keyword evidence="13" id="KW-0324">Glycolysis</keyword>
<dbReference type="InterPro" id="IPR015824">
    <property type="entry name" value="Phosphoglycerate_kinase_N"/>
</dbReference>
<evidence type="ECO:0000256" key="10">
    <source>
        <dbReference type="ARBA" id="ARBA00022777"/>
    </source>
</evidence>
<comment type="subunit">
    <text evidence="17">Monomer.</text>
</comment>
<dbReference type="HAMAP" id="MF_00145">
    <property type="entry name" value="Phosphoglyc_kinase"/>
    <property type="match status" value="1"/>
</dbReference>
<keyword evidence="7 16" id="KW-0808">Transferase</keyword>
<keyword evidence="8" id="KW-0479">Metal-binding</keyword>
<dbReference type="InterPro" id="IPR015911">
    <property type="entry name" value="Phosphoglycerate_kinase_CS"/>
</dbReference>
<evidence type="ECO:0000256" key="7">
    <source>
        <dbReference type="ARBA" id="ARBA00022679"/>
    </source>
</evidence>
<protein>
    <recommendedName>
        <fullName evidence="6 16">Phosphoglycerate kinase</fullName>
        <ecNumber evidence="6 16">2.7.2.3</ecNumber>
    </recommendedName>
</protein>
<evidence type="ECO:0000256" key="14">
    <source>
        <dbReference type="PIRSR" id="PIRSR000724-1"/>
    </source>
</evidence>
<dbReference type="Pfam" id="PF00162">
    <property type="entry name" value="PGK"/>
    <property type="match status" value="1"/>
</dbReference>
<feature type="binding site" evidence="14">
    <location>
        <begin position="66"/>
        <end position="69"/>
    </location>
    <ligand>
        <name>substrate</name>
    </ligand>
</feature>
<dbReference type="GO" id="GO:0005829">
    <property type="term" value="C:cytosol"/>
    <property type="evidence" value="ECO:0007669"/>
    <property type="project" value="TreeGrafter"/>
</dbReference>
<evidence type="ECO:0000256" key="3">
    <source>
        <dbReference type="ARBA" id="ARBA00004496"/>
    </source>
</evidence>
<dbReference type="FunFam" id="3.40.50.1260:FF:000031">
    <property type="entry name" value="Phosphoglycerate kinase 1"/>
    <property type="match status" value="1"/>
</dbReference>
<evidence type="ECO:0000256" key="13">
    <source>
        <dbReference type="ARBA" id="ARBA00023152"/>
    </source>
</evidence>
<gene>
    <name evidence="18" type="ORF">VSP0166_LOCUS8917</name>
</gene>
<evidence type="ECO:0000256" key="17">
    <source>
        <dbReference type="RuleBase" id="RU000696"/>
    </source>
</evidence>
<evidence type="ECO:0000256" key="16">
    <source>
        <dbReference type="RuleBase" id="RU000532"/>
    </source>
</evidence>
<feature type="binding site" evidence="15">
    <location>
        <position position="224"/>
    </location>
    <ligand>
        <name>ATP</name>
        <dbReference type="ChEBI" id="CHEBI:30616"/>
    </ligand>
</feature>
<feature type="binding site" evidence="14">
    <location>
        <position position="175"/>
    </location>
    <ligand>
        <name>(2R)-3-phosphoglycerate</name>
        <dbReference type="ChEBI" id="CHEBI:58272"/>
    </ligand>
</feature>
<comment type="similarity">
    <text evidence="5 16">Belongs to the phosphoglycerate kinase family.</text>
</comment>
<feature type="binding site" evidence="15">
    <location>
        <position position="348"/>
    </location>
    <ligand>
        <name>ATP</name>
        <dbReference type="ChEBI" id="CHEBI:30616"/>
    </ligand>
</feature>
<reference evidence="18" key="1">
    <citation type="submission" date="2021-01" db="EMBL/GenBank/DDBJ databases">
        <authorList>
            <person name="Corre E."/>
            <person name="Pelletier E."/>
            <person name="Niang G."/>
            <person name="Scheremetjew M."/>
            <person name="Finn R."/>
            <person name="Kale V."/>
            <person name="Holt S."/>
            <person name="Cochrane G."/>
            <person name="Meng A."/>
            <person name="Brown T."/>
            <person name="Cohen L."/>
        </authorList>
    </citation>
    <scope>NUCLEOTIDE SEQUENCE</scope>
    <source>
        <strain evidence="18">DIVA3 518/3/11/1/6</strain>
    </source>
</reference>
<evidence type="ECO:0000256" key="1">
    <source>
        <dbReference type="ARBA" id="ARBA00000642"/>
    </source>
</evidence>
<evidence type="ECO:0000256" key="4">
    <source>
        <dbReference type="ARBA" id="ARBA00004838"/>
    </source>
</evidence>
<name>A0A7S4I6Y2_9EUKA</name>
<organism evidence="18">
    <name type="scientific">Vannella robusta</name>
    <dbReference type="NCBI Taxonomy" id="1487602"/>
    <lineage>
        <taxon>Eukaryota</taxon>
        <taxon>Amoebozoa</taxon>
        <taxon>Discosea</taxon>
        <taxon>Flabellinia</taxon>
        <taxon>Vannellidae</taxon>
        <taxon>Vannella</taxon>
    </lineage>
</organism>
<dbReference type="PANTHER" id="PTHR11406">
    <property type="entry name" value="PHOSPHOGLYCERATE KINASE"/>
    <property type="match status" value="1"/>
</dbReference>
<dbReference type="InterPro" id="IPR036043">
    <property type="entry name" value="Phosphoglycerate_kinase_sf"/>
</dbReference>
<comment type="subcellular location">
    <subcellularLocation>
        <location evidence="3">Cytoplasm</location>
    </subcellularLocation>
</comment>
<evidence type="ECO:0000256" key="2">
    <source>
        <dbReference type="ARBA" id="ARBA00001946"/>
    </source>
</evidence>
<comment type="catalytic activity">
    <reaction evidence="1 16">
        <text>(2R)-3-phosphoglycerate + ATP = (2R)-3-phospho-glyceroyl phosphate + ADP</text>
        <dbReference type="Rhea" id="RHEA:14801"/>
        <dbReference type="ChEBI" id="CHEBI:30616"/>
        <dbReference type="ChEBI" id="CHEBI:57604"/>
        <dbReference type="ChEBI" id="CHEBI:58272"/>
        <dbReference type="ChEBI" id="CHEBI:456216"/>
        <dbReference type="EC" id="2.7.2.3"/>
    </reaction>
</comment>